<dbReference type="PROSITE" id="PS50934">
    <property type="entry name" value="SWIRM"/>
    <property type="match status" value="1"/>
</dbReference>
<dbReference type="InterPro" id="IPR017884">
    <property type="entry name" value="SANT_dom"/>
</dbReference>
<dbReference type="AlphaFoldDB" id="A0AAE1LUA4"/>
<evidence type="ECO:0000256" key="1">
    <source>
        <dbReference type="ARBA" id="ARBA00004123"/>
    </source>
</evidence>
<keyword evidence="12" id="KW-1185">Reference proteome</keyword>
<dbReference type="InterPro" id="IPR000555">
    <property type="entry name" value="JAMM/MPN+_dom"/>
</dbReference>
<evidence type="ECO:0000256" key="6">
    <source>
        <dbReference type="SAM" id="MobiDB-lite"/>
    </source>
</evidence>
<dbReference type="InterPro" id="IPR017930">
    <property type="entry name" value="Myb_dom"/>
</dbReference>
<dbReference type="Pfam" id="PF01398">
    <property type="entry name" value="JAB"/>
    <property type="match status" value="1"/>
</dbReference>
<accession>A0AAE1LUA4</accession>
<keyword evidence="3" id="KW-0238">DNA-binding</keyword>
<evidence type="ECO:0000256" key="3">
    <source>
        <dbReference type="ARBA" id="ARBA00023125"/>
    </source>
</evidence>
<dbReference type="InterPro" id="IPR037518">
    <property type="entry name" value="MPN"/>
</dbReference>
<dbReference type="PROSITE" id="PS51293">
    <property type="entry name" value="SANT"/>
    <property type="match status" value="1"/>
</dbReference>
<dbReference type="SMART" id="SM00232">
    <property type="entry name" value="JAB_MPN"/>
    <property type="match status" value="1"/>
</dbReference>
<evidence type="ECO:0000259" key="10">
    <source>
        <dbReference type="PROSITE" id="PS51294"/>
    </source>
</evidence>
<dbReference type="InterPro" id="IPR007526">
    <property type="entry name" value="SWIRM"/>
</dbReference>
<feature type="region of interest" description="Disordered" evidence="6">
    <location>
        <begin position="71"/>
        <end position="104"/>
    </location>
</feature>
<feature type="compositionally biased region" description="Basic residues" evidence="6">
    <location>
        <begin position="221"/>
        <end position="240"/>
    </location>
</feature>
<dbReference type="SUPFAM" id="SSF102712">
    <property type="entry name" value="JAB1/MPN domain"/>
    <property type="match status" value="1"/>
</dbReference>
<dbReference type="InterPro" id="IPR009057">
    <property type="entry name" value="Homeodomain-like_sf"/>
</dbReference>
<dbReference type="EMBL" id="JAHWGI010001412">
    <property type="protein sequence ID" value="KAK3930637.1"/>
    <property type="molecule type" value="Genomic_DNA"/>
</dbReference>
<feature type="compositionally biased region" description="Polar residues" evidence="6">
    <location>
        <begin position="210"/>
        <end position="220"/>
    </location>
</feature>
<sequence length="855" mass="94932">MADDDEVDILGDFNLENLLTKDENRLASCYDGGVGSDLLQCDYQSSWYMDVGSPPWYERSQLDSFSPLPFSLPPSSSPNNLQWSDPSSGSPASSGGNSTNWTEKERSLLEEGLELFGRSWSRLSQFIGTKTAYQIKSYLKLARPSSESETLSVSVSSSTDGSVPNPTVSAANSNISYTELIDDLQIPASMEEVIAVVSTAQTTISMNQGNVHKTSDSINNRMKKRRMKPTQNAKAKRGRPPRIPAQDPPVKRGRGRPRKLLGGSTTDHSVEKVKNINVISELTETPRLGEEVVRIRSLSPDDSDVEIDIEDEDDKVSQENEREKGELLSELDIQHIKVEPVDEIKVEPVQEIKVELLEEEDNSGLPQVKHCLKSDSEENPESLKKTVIKVEKLDSTATGKETKTLLSHQDILDQIYLLPPPKCERVLRPDEILDDEQVIHAEFFEGRSAKTPRRYLKIRNHIIDCWLQSKPTYVTKTSVRTGLRNCGDVNCIGRIHAYLEQTGVINFGCEQTKYHHAPPTHAASKDKIVASKEKVNRELLCIEGMRPRKKKQEMDEDLMGSTDGGYTILHKDDGQTFLTYNSMVKPKPHKPDSSIKLLYCSKFSSEKPAPFTVHLHVGALLVIDVHAHCSHNVEVMGLLGGELREDSLHIVRAVSCQASLSSSTHCDMCPVSQSEASDTISREGLSVVGWYHSHPTFVPNPSLQDLSTQAEMQRWFSDTKAAPFVGLILSPYCSNTTSFASIFRVLVVDPEGESGGTPYCFPVNIVAEDIDVAELLGHVGGTITSMRKPSLDGPIYSHSPDVPALSCFHKCMESIRKHLESCHPPLSVDLRRQILGGISEICKVHCNIDPHKKLF</sequence>
<feature type="domain" description="SWIRM" evidence="8">
    <location>
        <begin position="418"/>
        <end position="516"/>
    </location>
</feature>
<dbReference type="GO" id="GO:0008237">
    <property type="term" value="F:metallopeptidase activity"/>
    <property type="evidence" value="ECO:0007669"/>
    <property type="project" value="InterPro"/>
</dbReference>
<dbReference type="Pfam" id="PF04433">
    <property type="entry name" value="SWIRM"/>
    <property type="match status" value="1"/>
</dbReference>
<feature type="domain" description="SANT" evidence="9">
    <location>
        <begin position="98"/>
        <end position="147"/>
    </location>
</feature>
<dbReference type="InterPro" id="IPR050242">
    <property type="entry name" value="JAMM_MPN+_peptidase_M67A"/>
</dbReference>
<dbReference type="SUPFAM" id="SSF46689">
    <property type="entry name" value="Homeodomain-like"/>
    <property type="match status" value="2"/>
</dbReference>
<protein>
    <recommendedName>
        <fullName evidence="5">Myb-like, SWIRM and MPN domain-containing protein 1</fullName>
    </recommendedName>
</protein>
<dbReference type="SMART" id="SM00717">
    <property type="entry name" value="SANT"/>
    <property type="match status" value="1"/>
</dbReference>
<comment type="similarity">
    <text evidence="2">Belongs to the peptidase M67A family. MYSM1 subfamily.</text>
</comment>
<dbReference type="Gene3D" id="1.10.10.60">
    <property type="entry name" value="Homeodomain-like"/>
    <property type="match status" value="1"/>
</dbReference>
<dbReference type="InterPro" id="IPR036388">
    <property type="entry name" value="WH-like_DNA-bd_sf"/>
</dbReference>
<dbReference type="Gene3D" id="1.10.10.10">
    <property type="entry name" value="Winged helix-like DNA-binding domain superfamily/Winged helix DNA-binding domain"/>
    <property type="match status" value="1"/>
</dbReference>
<evidence type="ECO:0000256" key="2">
    <source>
        <dbReference type="ARBA" id="ARBA00007194"/>
    </source>
</evidence>
<keyword evidence="4" id="KW-0539">Nucleus</keyword>
<reference evidence="11" key="2">
    <citation type="journal article" date="2023" name="BMC Genomics">
        <title>Pest status, molecular evolution, and epigenetic factors derived from the genome assembly of Frankliniella fusca, a thysanopteran phytovirus vector.</title>
        <authorList>
            <person name="Catto M.A."/>
            <person name="Labadie P.E."/>
            <person name="Jacobson A.L."/>
            <person name="Kennedy G.G."/>
            <person name="Srinivasan R."/>
            <person name="Hunt B.G."/>
        </authorList>
    </citation>
    <scope>NUCLEOTIDE SEQUENCE</scope>
    <source>
        <strain evidence="11">PL_HMW_Pooled</strain>
    </source>
</reference>
<evidence type="ECO:0000259" key="8">
    <source>
        <dbReference type="PROSITE" id="PS50934"/>
    </source>
</evidence>
<dbReference type="GO" id="GO:0003677">
    <property type="term" value="F:DNA binding"/>
    <property type="evidence" value="ECO:0007669"/>
    <property type="project" value="UniProtKB-KW"/>
</dbReference>
<evidence type="ECO:0000256" key="4">
    <source>
        <dbReference type="ARBA" id="ARBA00023242"/>
    </source>
</evidence>
<dbReference type="Proteomes" id="UP001219518">
    <property type="component" value="Unassembled WGS sequence"/>
</dbReference>
<evidence type="ECO:0000259" key="9">
    <source>
        <dbReference type="PROSITE" id="PS51293"/>
    </source>
</evidence>
<feature type="region of interest" description="Disordered" evidence="6">
    <location>
        <begin position="210"/>
        <end position="265"/>
    </location>
</feature>
<comment type="subcellular location">
    <subcellularLocation>
        <location evidence="1">Nucleus</location>
    </subcellularLocation>
</comment>
<dbReference type="CDD" id="cd00167">
    <property type="entry name" value="SANT"/>
    <property type="match status" value="1"/>
</dbReference>
<dbReference type="PROSITE" id="PS50249">
    <property type="entry name" value="MPN"/>
    <property type="match status" value="1"/>
</dbReference>
<feature type="domain" description="HTH myb-type" evidence="10">
    <location>
        <begin position="100"/>
        <end position="147"/>
    </location>
</feature>
<evidence type="ECO:0000313" key="12">
    <source>
        <dbReference type="Proteomes" id="UP001219518"/>
    </source>
</evidence>
<feature type="compositionally biased region" description="Low complexity" evidence="6">
    <location>
        <begin position="77"/>
        <end position="98"/>
    </location>
</feature>
<evidence type="ECO:0000256" key="5">
    <source>
        <dbReference type="ARBA" id="ARBA00032256"/>
    </source>
</evidence>
<organism evidence="11 12">
    <name type="scientific">Frankliniella fusca</name>
    <dbReference type="NCBI Taxonomy" id="407009"/>
    <lineage>
        <taxon>Eukaryota</taxon>
        <taxon>Metazoa</taxon>
        <taxon>Ecdysozoa</taxon>
        <taxon>Arthropoda</taxon>
        <taxon>Hexapoda</taxon>
        <taxon>Insecta</taxon>
        <taxon>Pterygota</taxon>
        <taxon>Neoptera</taxon>
        <taxon>Paraneoptera</taxon>
        <taxon>Thysanoptera</taxon>
        <taxon>Terebrantia</taxon>
        <taxon>Thripoidea</taxon>
        <taxon>Thripidae</taxon>
        <taxon>Frankliniella</taxon>
    </lineage>
</organism>
<proteinExistence type="inferred from homology"/>
<dbReference type="Pfam" id="PF00249">
    <property type="entry name" value="Myb_DNA-binding"/>
    <property type="match status" value="1"/>
</dbReference>
<comment type="caution">
    <text evidence="11">The sequence shown here is derived from an EMBL/GenBank/DDBJ whole genome shotgun (WGS) entry which is preliminary data.</text>
</comment>
<dbReference type="Gene3D" id="3.40.140.10">
    <property type="entry name" value="Cytidine Deaminase, domain 2"/>
    <property type="match status" value="1"/>
</dbReference>
<name>A0AAE1LUA4_9NEOP</name>
<dbReference type="PROSITE" id="PS51294">
    <property type="entry name" value="HTH_MYB"/>
    <property type="match status" value="1"/>
</dbReference>
<reference evidence="11" key="1">
    <citation type="submission" date="2021-07" db="EMBL/GenBank/DDBJ databases">
        <authorList>
            <person name="Catto M.A."/>
            <person name="Jacobson A."/>
            <person name="Kennedy G."/>
            <person name="Labadie P."/>
            <person name="Hunt B.G."/>
            <person name="Srinivasan R."/>
        </authorList>
    </citation>
    <scope>NUCLEOTIDE SEQUENCE</scope>
    <source>
        <strain evidence="11">PL_HMW_Pooled</strain>
        <tissue evidence="11">Head</tissue>
    </source>
</reference>
<dbReference type="PANTHER" id="PTHR10410">
    <property type="entry name" value="EUKARYOTIC TRANSLATION INITIATION FACTOR 3 -RELATED"/>
    <property type="match status" value="1"/>
</dbReference>
<gene>
    <name evidence="11" type="ORF">KUF71_023993</name>
</gene>
<evidence type="ECO:0000259" key="7">
    <source>
        <dbReference type="PROSITE" id="PS50249"/>
    </source>
</evidence>
<evidence type="ECO:0000313" key="11">
    <source>
        <dbReference type="EMBL" id="KAK3930637.1"/>
    </source>
</evidence>
<dbReference type="GO" id="GO:0005634">
    <property type="term" value="C:nucleus"/>
    <property type="evidence" value="ECO:0007669"/>
    <property type="project" value="UniProtKB-SubCell"/>
</dbReference>
<feature type="domain" description="MPN" evidence="7">
    <location>
        <begin position="613"/>
        <end position="748"/>
    </location>
</feature>
<dbReference type="InterPro" id="IPR001005">
    <property type="entry name" value="SANT/Myb"/>
</dbReference>